<dbReference type="PROSITE" id="PS00650">
    <property type="entry name" value="G_PROTEIN_RECEP_F2_2"/>
    <property type="match status" value="1"/>
</dbReference>
<dbReference type="Pfam" id="PF00002">
    <property type="entry name" value="7tm_2"/>
    <property type="match status" value="1"/>
</dbReference>
<evidence type="ECO:0000256" key="11">
    <source>
        <dbReference type="SAM" id="MobiDB-lite"/>
    </source>
</evidence>
<feature type="compositionally biased region" description="Basic and acidic residues" evidence="11">
    <location>
        <begin position="471"/>
        <end position="489"/>
    </location>
</feature>
<evidence type="ECO:0000256" key="7">
    <source>
        <dbReference type="ARBA" id="ARBA00023136"/>
    </source>
</evidence>
<evidence type="ECO:0000256" key="9">
    <source>
        <dbReference type="ARBA" id="ARBA00023180"/>
    </source>
</evidence>
<evidence type="ECO:0000256" key="6">
    <source>
        <dbReference type="ARBA" id="ARBA00023040"/>
    </source>
</evidence>
<keyword evidence="7 12" id="KW-0472">Membrane</keyword>
<feature type="transmembrane region" description="Helical" evidence="12">
    <location>
        <begin position="348"/>
        <end position="367"/>
    </location>
</feature>
<keyword evidence="9" id="KW-0325">Glycoprotein</keyword>
<dbReference type="SMART" id="SM00008">
    <property type="entry name" value="HormR"/>
    <property type="match status" value="1"/>
</dbReference>
<feature type="compositionally biased region" description="Basic and acidic residues" evidence="11">
    <location>
        <begin position="410"/>
        <end position="421"/>
    </location>
</feature>
<keyword evidence="3" id="KW-1003">Cell membrane</keyword>
<dbReference type="PROSITE" id="PS50261">
    <property type="entry name" value="G_PROTEIN_RECEP_F2_4"/>
    <property type="match status" value="1"/>
</dbReference>
<evidence type="ECO:0000256" key="2">
    <source>
        <dbReference type="ARBA" id="ARBA00005314"/>
    </source>
</evidence>
<dbReference type="Gene3D" id="4.10.1240.10">
    <property type="entry name" value="GPCR, family 2, extracellular hormone receptor domain"/>
    <property type="match status" value="1"/>
</dbReference>
<dbReference type="InterPro" id="IPR000832">
    <property type="entry name" value="GPCR_2_secretin-like"/>
</dbReference>
<dbReference type="GO" id="GO:0007188">
    <property type="term" value="P:adenylate cyclase-modulating G protein-coupled receptor signaling pathway"/>
    <property type="evidence" value="ECO:0007669"/>
    <property type="project" value="TreeGrafter"/>
</dbReference>
<evidence type="ECO:0000256" key="8">
    <source>
        <dbReference type="ARBA" id="ARBA00023170"/>
    </source>
</evidence>
<dbReference type="SUPFAM" id="SSF81321">
    <property type="entry name" value="Family A G protein-coupled receptor-like"/>
    <property type="match status" value="1"/>
</dbReference>
<feature type="region of interest" description="Disordered" evidence="11">
    <location>
        <begin position="390"/>
        <end position="421"/>
    </location>
</feature>
<keyword evidence="10" id="KW-0807">Transducer</keyword>
<dbReference type="PROSITE" id="PS00649">
    <property type="entry name" value="G_PROTEIN_RECEP_F2_1"/>
    <property type="match status" value="1"/>
</dbReference>
<dbReference type="PROSITE" id="PS50227">
    <property type="entry name" value="G_PROTEIN_RECEP_F2_3"/>
    <property type="match status" value="1"/>
</dbReference>
<evidence type="ECO:0000313" key="16">
    <source>
        <dbReference type="Proteomes" id="UP000887568"/>
    </source>
</evidence>
<keyword evidence="4 12" id="KW-0812">Transmembrane</keyword>
<evidence type="ECO:0000256" key="4">
    <source>
        <dbReference type="ARBA" id="ARBA00022692"/>
    </source>
</evidence>
<keyword evidence="16" id="KW-1185">Reference proteome</keyword>
<keyword evidence="8" id="KW-0675">Receptor</keyword>
<proteinExistence type="inferred from homology"/>
<dbReference type="PANTHER" id="PTHR45620:SF1">
    <property type="entry name" value="G-PROTEIN COUPLED RECEPTORS FAMILY 2 PROFILE 2 DOMAIN-CONTAINING PROTEIN"/>
    <property type="match status" value="1"/>
</dbReference>
<dbReference type="EnsemblMetazoa" id="XM_038222669.1">
    <property type="protein sequence ID" value="XP_038078597.1"/>
    <property type="gene ID" value="LOC119745952"/>
</dbReference>
<evidence type="ECO:0000256" key="5">
    <source>
        <dbReference type="ARBA" id="ARBA00022989"/>
    </source>
</evidence>
<feature type="transmembrane region" description="Helical" evidence="12">
    <location>
        <begin position="126"/>
        <end position="145"/>
    </location>
</feature>
<accession>A0A914BSV6</accession>
<dbReference type="GO" id="GO:0005886">
    <property type="term" value="C:plasma membrane"/>
    <property type="evidence" value="ECO:0007669"/>
    <property type="project" value="UniProtKB-SubCell"/>
</dbReference>
<dbReference type="InterPro" id="IPR017983">
    <property type="entry name" value="GPCR_2_secretin-like_CS"/>
</dbReference>
<keyword evidence="6" id="KW-0297">G-protein coupled receptor</keyword>
<feature type="domain" description="G-protein coupled receptors family 2 profile 1" evidence="13">
    <location>
        <begin position="17"/>
        <end position="78"/>
    </location>
</feature>
<dbReference type="RefSeq" id="XP_038078597.1">
    <property type="nucleotide sequence ID" value="XM_038222669.1"/>
</dbReference>
<sequence>MNLTVQSTLPDDGSPRCNRSFDKILCWLEAPVNTTVRQPCPSIGLTAPPPEPVFAYKFCFENGVYDEWTNYSMCHFSLPPPGHKDLRVLQIVYSIGYSLSLVALAVAMGIFLYFKKLRCPRNTIHMHLFMSFIVRAVFVFVRDIIQTVSLNIDEETFSKTSTLHGISCHQALTIAVSICQYALVSNYYWLLVEGVYLHALITLAVFSESSSLKLYIALGWGVPILFVLPWVIVQEYTNPGGCWLASMTQKDIYWIIKAPVMCSVVLNFILFLNILRVLATKLSATNAAEARRYSFSVHIPVSGRSDRHWCCKLAKSTLVLIPLFGVYYIVTIGMYATDDPIVVKMRMYIELGMSCQGFLVAVLYCFMNGEVRAEIRRKWRVRQLNRTLSTHRSLRNGQSRSSFSTPSRQDSLKEPLKDATAADKNSIKAKLRALKRHAFGPYHNLNGHLGNGNMARPSQTAVSEIDNDSDSAERARASSEIRPVRHAVDIDQAEPNEKTSMSAKPPYYNLPENTPTVIIDEARDSDDDDDCGGYEVDMYDPHDVGSHEVEVEIDHEAIGSCSAGTCMDGGCERGRAYPNIETEV</sequence>
<feature type="compositionally biased region" description="Polar residues" evidence="11">
    <location>
        <begin position="390"/>
        <end position="409"/>
    </location>
</feature>
<evidence type="ECO:0000256" key="12">
    <source>
        <dbReference type="SAM" id="Phobius"/>
    </source>
</evidence>
<reference evidence="15" key="1">
    <citation type="submission" date="2022-11" db="UniProtKB">
        <authorList>
            <consortium name="EnsemblMetazoa"/>
        </authorList>
    </citation>
    <scope>IDENTIFICATION</scope>
</reference>
<dbReference type="PRINTS" id="PR00249">
    <property type="entry name" value="GPCRSECRETIN"/>
</dbReference>
<dbReference type="OMA" id="LICWPEG"/>
<dbReference type="InterPro" id="IPR001879">
    <property type="entry name" value="GPCR_2_extracellular_dom"/>
</dbReference>
<dbReference type="Proteomes" id="UP000887568">
    <property type="component" value="Unplaced"/>
</dbReference>
<comment type="subcellular location">
    <subcellularLocation>
        <location evidence="1">Cell membrane</location>
        <topology evidence="1">Multi-pass membrane protein</topology>
    </subcellularLocation>
</comment>
<dbReference type="AlphaFoldDB" id="A0A914BSV6"/>
<feature type="region of interest" description="Disordered" evidence="11">
    <location>
        <begin position="448"/>
        <end position="512"/>
    </location>
</feature>
<feature type="transmembrane region" description="Helical" evidence="12">
    <location>
        <begin position="187"/>
        <end position="207"/>
    </location>
</feature>
<dbReference type="GO" id="GO:0017046">
    <property type="term" value="F:peptide hormone binding"/>
    <property type="evidence" value="ECO:0007669"/>
    <property type="project" value="TreeGrafter"/>
</dbReference>
<dbReference type="InterPro" id="IPR017981">
    <property type="entry name" value="GPCR_2-like_7TM"/>
</dbReference>
<keyword evidence="5 12" id="KW-1133">Transmembrane helix</keyword>
<feature type="transmembrane region" description="Helical" evidence="12">
    <location>
        <begin position="214"/>
        <end position="232"/>
    </location>
</feature>
<evidence type="ECO:0000256" key="3">
    <source>
        <dbReference type="ARBA" id="ARBA00022475"/>
    </source>
</evidence>
<dbReference type="GO" id="GO:0008528">
    <property type="term" value="F:G protein-coupled peptide receptor activity"/>
    <property type="evidence" value="ECO:0007669"/>
    <property type="project" value="TreeGrafter"/>
</dbReference>
<dbReference type="Pfam" id="PF02793">
    <property type="entry name" value="HRM"/>
    <property type="match status" value="1"/>
</dbReference>
<protein>
    <submittedName>
        <fullName evidence="15">Uncharacterized protein</fullName>
    </submittedName>
</protein>
<evidence type="ECO:0000259" key="13">
    <source>
        <dbReference type="PROSITE" id="PS50227"/>
    </source>
</evidence>
<feature type="transmembrane region" description="Helical" evidence="12">
    <location>
        <begin position="252"/>
        <end position="275"/>
    </location>
</feature>
<dbReference type="OrthoDB" id="6160250at2759"/>
<dbReference type="Gene3D" id="1.20.1070.10">
    <property type="entry name" value="Rhodopsin 7-helix transmembrane proteins"/>
    <property type="match status" value="1"/>
</dbReference>
<dbReference type="GO" id="GO:0007166">
    <property type="term" value="P:cell surface receptor signaling pathway"/>
    <property type="evidence" value="ECO:0007669"/>
    <property type="project" value="InterPro"/>
</dbReference>
<name>A0A914BSV6_PATMI</name>
<feature type="transmembrane region" description="Helical" evidence="12">
    <location>
        <begin position="91"/>
        <end position="114"/>
    </location>
</feature>
<evidence type="ECO:0000313" key="15">
    <source>
        <dbReference type="EnsemblMetazoa" id="XP_038078597.1"/>
    </source>
</evidence>
<evidence type="ECO:0000256" key="1">
    <source>
        <dbReference type="ARBA" id="ARBA00004651"/>
    </source>
</evidence>
<dbReference type="SUPFAM" id="SSF111418">
    <property type="entry name" value="Hormone receptor domain"/>
    <property type="match status" value="1"/>
</dbReference>
<comment type="similarity">
    <text evidence="2">Belongs to the G-protein coupled receptor 2 family.</text>
</comment>
<evidence type="ECO:0000256" key="10">
    <source>
        <dbReference type="ARBA" id="ARBA00023224"/>
    </source>
</evidence>
<feature type="domain" description="G-protein coupled receptors family 2 profile 2" evidence="14">
    <location>
        <begin position="89"/>
        <end position="368"/>
    </location>
</feature>
<dbReference type="InterPro" id="IPR050332">
    <property type="entry name" value="GPCR_2"/>
</dbReference>
<dbReference type="PANTHER" id="PTHR45620">
    <property type="entry name" value="PDF RECEPTOR-LIKE PROTEIN-RELATED"/>
    <property type="match status" value="1"/>
</dbReference>
<dbReference type="InterPro" id="IPR036445">
    <property type="entry name" value="GPCR_2_extracell_dom_sf"/>
</dbReference>
<feature type="transmembrane region" description="Helical" evidence="12">
    <location>
        <begin position="317"/>
        <end position="336"/>
    </location>
</feature>
<organism evidence="15 16">
    <name type="scientific">Patiria miniata</name>
    <name type="common">Bat star</name>
    <name type="synonym">Asterina miniata</name>
    <dbReference type="NCBI Taxonomy" id="46514"/>
    <lineage>
        <taxon>Eukaryota</taxon>
        <taxon>Metazoa</taxon>
        <taxon>Echinodermata</taxon>
        <taxon>Eleutherozoa</taxon>
        <taxon>Asterozoa</taxon>
        <taxon>Asteroidea</taxon>
        <taxon>Valvatacea</taxon>
        <taxon>Valvatida</taxon>
        <taxon>Asterinidae</taxon>
        <taxon>Patiria</taxon>
    </lineage>
</organism>
<evidence type="ECO:0000259" key="14">
    <source>
        <dbReference type="PROSITE" id="PS50261"/>
    </source>
</evidence>
<dbReference type="GeneID" id="119745952"/>